<dbReference type="AlphaFoldDB" id="A0ABD3HFS5"/>
<accession>A0ABD3HFS5</accession>
<keyword evidence="2" id="KW-1185">Reference proteome</keyword>
<dbReference type="InterPro" id="IPR050796">
    <property type="entry name" value="SCF_F-box_component"/>
</dbReference>
<organism evidence="1 2">
    <name type="scientific">Riccia sorocarpa</name>
    <dbReference type="NCBI Taxonomy" id="122646"/>
    <lineage>
        <taxon>Eukaryota</taxon>
        <taxon>Viridiplantae</taxon>
        <taxon>Streptophyta</taxon>
        <taxon>Embryophyta</taxon>
        <taxon>Marchantiophyta</taxon>
        <taxon>Marchantiopsida</taxon>
        <taxon>Marchantiidae</taxon>
        <taxon>Marchantiales</taxon>
        <taxon>Ricciaceae</taxon>
        <taxon>Riccia</taxon>
    </lineage>
</organism>
<name>A0ABD3HFS5_9MARC</name>
<dbReference type="PANTHER" id="PTHR31672">
    <property type="entry name" value="BNACNNG10540D PROTEIN"/>
    <property type="match status" value="1"/>
</dbReference>
<dbReference type="PANTHER" id="PTHR31672:SF2">
    <property type="entry name" value="F-BOX DOMAIN-CONTAINING PROTEIN"/>
    <property type="match status" value="1"/>
</dbReference>
<protein>
    <recommendedName>
        <fullName evidence="3">F-box domain-containing protein</fullName>
    </recommendedName>
</protein>
<proteinExistence type="predicted"/>
<evidence type="ECO:0000313" key="1">
    <source>
        <dbReference type="EMBL" id="KAL3690423.1"/>
    </source>
</evidence>
<dbReference type="Proteomes" id="UP001633002">
    <property type="component" value="Unassembled WGS sequence"/>
</dbReference>
<evidence type="ECO:0008006" key="3">
    <source>
        <dbReference type="Google" id="ProtNLM"/>
    </source>
</evidence>
<comment type="caution">
    <text evidence="1">The sequence shown here is derived from an EMBL/GenBank/DDBJ whole genome shotgun (WGS) entry which is preliminary data.</text>
</comment>
<dbReference type="EMBL" id="JBJQOH010000004">
    <property type="protein sequence ID" value="KAL3690423.1"/>
    <property type="molecule type" value="Genomic_DNA"/>
</dbReference>
<reference evidence="1 2" key="1">
    <citation type="submission" date="2024-09" db="EMBL/GenBank/DDBJ databases">
        <title>Chromosome-scale assembly of Riccia sorocarpa.</title>
        <authorList>
            <person name="Paukszto L."/>
        </authorList>
    </citation>
    <scope>NUCLEOTIDE SEQUENCE [LARGE SCALE GENOMIC DNA]</scope>
    <source>
        <strain evidence="1">LP-2024</strain>
        <tissue evidence="1">Aerial parts of the thallus</tissue>
    </source>
</reference>
<evidence type="ECO:0000313" key="2">
    <source>
        <dbReference type="Proteomes" id="UP001633002"/>
    </source>
</evidence>
<gene>
    <name evidence="1" type="ORF">R1sor_016732</name>
</gene>
<sequence>MWIDFFQKLTVAIAKEFARNAREMVFPKSQICDKGCEVFVGSHTEELTDENRSKRLKLSGRERQKTVDDVTPGVKLSPELPGEIVEKIISLIPFRRILTARALSNEWRLRLSAQASNSESVSFRELVKLAGASWPVYFPLVFNVTNRVIRGLDSISWTWVTLSEESLDFEAPSRSDPVPWELACSITGLGSLVCFAINTSKLKDPEKEFLAYNIFTQAWKWLPPRPACEWLSKPVESVLPRDAYPIYVIPDGADRYKVLVLVNVYKVESLECQIGASLYDSRSSSWTIRLSSVRRMLSVFRRGAYCNGVIYFGPFWAGPELLQYSAYIVESGYWEEHLPPLRLRKPTELLRHKFIVWENQLLLLSWATWDGRDPAKIRKNSLILYKVDPVTGDCDVIYRGPPESIPGACSRLCLWHGDSIFFEVEGLGKYMMEFNIRKHTWTLSPPSPIRKLINIYFGPVQLLNRGGIRLLLFKDSQDRRISGSANSFFFEMNMG</sequence>